<keyword evidence="2" id="KW-1185">Reference proteome</keyword>
<reference evidence="1" key="1">
    <citation type="submission" date="2023-05" db="EMBL/GenBank/DDBJ databases">
        <title>Genome and transcriptome analyses reveal genes involved in the formation of fine ridges on petal epidermal cells in Hibiscus trionum.</title>
        <authorList>
            <person name="Koshimizu S."/>
            <person name="Masuda S."/>
            <person name="Ishii T."/>
            <person name="Shirasu K."/>
            <person name="Hoshino A."/>
            <person name="Arita M."/>
        </authorList>
    </citation>
    <scope>NUCLEOTIDE SEQUENCE</scope>
    <source>
        <strain evidence="1">Hamamatsu line</strain>
    </source>
</reference>
<evidence type="ECO:0000313" key="1">
    <source>
        <dbReference type="EMBL" id="GMJ16070.1"/>
    </source>
</evidence>
<dbReference type="PANTHER" id="PTHR36019">
    <property type="entry name" value="PLANT/PROTEIN"/>
    <property type="match status" value="1"/>
</dbReference>
<dbReference type="AlphaFoldDB" id="A0A9W7JK29"/>
<evidence type="ECO:0000313" key="2">
    <source>
        <dbReference type="Proteomes" id="UP001165190"/>
    </source>
</evidence>
<accession>A0A9W7JK29</accession>
<dbReference type="OrthoDB" id="1847777at2759"/>
<dbReference type="Proteomes" id="UP001165190">
    <property type="component" value="Unassembled WGS sequence"/>
</dbReference>
<dbReference type="PANTHER" id="PTHR36019:SF3">
    <property type="entry name" value="PLANT_PROTEIN"/>
    <property type="match status" value="1"/>
</dbReference>
<gene>
    <name evidence="1" type="ORF">HRI_005276200</name>
</gene>
<sequence length="117" mass="13519">MSLNCLSCRILKRTVSNNGRDHCAKPNYTRKMGSNDRCKSEISPAAYEQLRMEEAMMSGMGSKKGRHRRLNTIDTTYGAVAFEADVNPKLVRSPGMRRDWSFEKVIDEKMRNEMRLR</sequence>
<proteinExistence type="predicted"/>
<organism evidence="1 2">
    <name type="scientific">Hibiscus trionum</name>
    <name type="common">Flower of an hour</name>
    <dbReference type="NCBI Taxonomy" id="183268"/>
    <lineage>
        <taxon>Eukaryota</taxon>
        <taxon>Viridiplantae</taxon>
        <taxon>Streptophyta</taxon>
        <taxon>Embryophyta</taxon>
        <taxon>Tracheophyta</taxon>
        <taxon>Spermatophyta</taxon>
        <taxon>Magnoliopsida</taxon>
        <taxon>eudicotyledons</taxon>
        <taxon>Gunneridae</taxon>
        <taxon>Pentapetalae</taxon>
        <taxon>rosids</taxon>
        <taxon>malvids</taxon>
        <taxon>Malvales</taxon>
        <taxon>Malvaceae</taxon>
        <taxon>Malvoideae</taxon>
        <taxon>Hibiscus</taxon>
    </lineage>
</organism>
<dbReference type="EMBL" id="BSYR01000097">
    <property type="protein sequence ID" value="GMJ16070.1"/>
    <property type="molecule type" value="Genomic_DNA"/>
</dbReference>
<comment type="caution">
    <text evidence="1">The sequence shown here is derived from an EMBL/GenBank/DDBJ whole genome shotgun (WGS) entry which is preliminary data.</text>
</comment>
<name>A0A9W7JK29_HIBTR</name>
<protein>
    <submittedName>
        <fullName evidence="1">Uncharacterized protein</fullName>
    </submittedName>
</protein>